<gene>
    <name evidence="1" type="ORF">QNN03_30650</name>
</gene>
<organism evidence="1 2">
    <name type="scientific">Streptomyces fuscus</name>
    <dbReference type="NCBI Taxonomy" id="3048495"/>
    <lineage>
        <taxon>Bacteria</taxon>
        <taxon>Bacillati</taxon>
        <taxon>Actinomycetota</taxon>
        <taxon>Actinomycetes</taxon>
        <taxon>Kitasatosporales</taxon>
        <taxon>Streptomycetaceae</taxon>
        <taxon>Streptomyces</taxon>
    </lineage>
</organism>
<evidence type="ECO:0000313" key="1">
    <source>
        <dbReference type="EMBL" id="MDL2080812.1"/>
    </source>
</evidence>
<dbReference type="Proteomes" id="UP001241926">
    <property type="component" value="Unassembled WGS sequence"/>
</dbReference>
<reference evidence="1 2" key="1">
    <citation type="submission" date="2023-05" db="EMBL/GenBank/DDBJ databases">
        <title>Streptomyces fuscus sp. nov., a brown-black pigment producing actinomyces isolated from dry sand of Sea duck farm.</title>
        <authorList>
            <person name="Xie J."/>
            <person name="Shen N."/>
        </authorList>
    </citation>
    <scope>NUCLEOTIDE SEQUENCE [LARGE SCALE GENOMIC DNA]</scope>
    <source>
        <strain evidence="1 2">GXMU-J15</strain>
    </source>
</reference>
<dbReference type="RefSeq" id="WP_285436437.1">
    <property type="nucleotide sequence ID" value="NZ_JASJUS010000037.1"/>
</dbReference>
<comment type="caution">
    <text evidence="1">The sequence shown here is derived from an EMBL/GenBank/DDBJ whole genome shotgun (WGS) entry which is preliminary data.</text>
</comment>
<sequence length="86" mass="9658">MALETTRTFDCWELIEYGLTYPWNGISSYVNNLPFKATLWERSGSLWLEAATIRSGGSSSNSTTHYGFTHSEYVCTGGADPRDFFS</sequence>
<accession>A0ABT7J7H5</accession>
<keyword evidence="2" id="KW-1185">Reference proteome</keyword>
<protein>
    <submittedName>
        <fullName evidence="1">Uncharacterized protein</fullName>
    </submittedName>
</protein>
<proteinExistence type="predicted"/>
<name>A0ABT7J7H5_9ACTN</name>
<dbReference type="EMBL" id="JASJUS010000037">
    <property type="protein sequence ID" value="MDL2080812.1"/>
    <property type="molecule type" value="Genomic_DNA"/>
</dbReference>
<evidence type="ECO:0000313" key="2">
    <source>
        <dbReference type="Proteomes" id="UP001241926"/>
    </source>
</evidence>